<dbReference type="PANTHER" id="PTHR31462">
    <property type="entry name" value="ENDOSOMAL/LYSOSOMAL POTASSIUM CHANNEL TMEM175"/>
    <property type="match status" value="1"/>
</dbReference>
<name>A0ABN2QZK6_9PSEU</name>
<evidence type="ECO:0000256" key="12">
    <source>
        <dbReference type="ARBA" id="ARBA00034430"/>
    </source>
</evidence>
<organism evidence="14 15">
    <name type="scientific">Amycolatopsis minnesotensis</name>
    <dbReference type="NCBI Taxonomy" id="337894"/>
    <lineage>
        <taxon>Bacteria</taxon>
        <taxon>Bacillati</taxon>
        <taxon>Actinomycetota</taxon>
        <taxon>Actinomycetes</taxon>
        <taxon>Pseudonocardiales</taxon>
        <taxon>Pseudonocardiaceae</taxon>
        <taxon>Amycolatopsis</taxon>
    </lineage>
</organism>
<accession>A0ABN2QZK6</accession>
<evidence type="ECO:0000256" key="4">
    <source>
        <dbReference type="ARBA" id="ARBA00022538"/>
    </source>
</evidence>
<comment type="subcellular location">
    <subcellularLocation>
        <location evidence="1">Membrane</location>
        <topology evidence="1">Multi-pass membrane protein</topology>
    </subcellularLocation>
</comment>
<feature type="transmembrane region" description="Helical" evidence="13">
    <location>
        <begin position="116"/>
        <end position="138"/>
    </location>
</feature>
<evidence type="ECO:0000256" key="3">
    <source>
        <dbReference type="ARBA" id="ARBA00022448"/>
    </source>
</evidence>
<evidence type="ECO:0000256" key="11">
    <source>
        <dbReference type="ARBA" id="ARBA00023303"/>
    </source>
</evidence>
<dbReference type="PANTHER" id="PTHR31462:SF5">
    <property type="entry name" value="ENDOSOMAL_LYSOSOMAL PROTON CHANNEL TMEM175"/>
    <property type="match status" value="1"/>
</dbReference>
<evidence type="ECO:0000256" key="2">
    <source>
        <dbReference type="ARBA" id="ARBA00006920"/>
    </source>
</evidence>
<keyword evidence="6" id="KW-0631">Potassium channel</keyword>
<dbReference type="InterPro" id="IPR010617">
    <property type="entry name" value="TMEM175-like"/>
</dbReference>
<keyword evidence="4" id="KW-0633">Potassium transport</keyword>
<dbReference type="EMBL" id="BAAANN010000012">
    <property type="protein sequence ID" value="GAA1961044.1"/>
    <property type="molecule type" value="Genomic_DNA"/>
</dbReference>
<proteinExistence type="inferred from homology"/>
<feature type="transmembrane region" description="Helical" evidence="13">
    <location>
        <begin position="12"/>
        <end position="30"/>
    </location>
</feature>
<dbReference type="RefSeq" id="WP_344419140.1">
    <property type="nucleotide sequence ID" value="NZ_BAAANN010000012.1"/>
</dbReference>
<feature type="transmembrane region" description="Helical" evidence="13">
    <location>
        <begin position="180"/>
        <end position="197"/>
    </location>
</feature>
<evidence type="ECO:0000256" key="7">
    <source>
        <dbReference type="ARBA" id="ARBA00022958"/>
    </source>
</evidence>
<evidence type="ECO:0000256" key="8">
    <source>
        <dbReference type="ARBA" id="ARBA00022989"/>
    </source>
</evidence>
<comment type="catalytic activity">
    <reaction evidence="12">
        <text>K(+)(in) = K(+)(out)</text>
        <dbReference type="Rhea" id="RHEA:29463"/>
        <dbReference type="ChEBI" id="CHEBI:29103"/>
    </reaction>
</comment>
<keyword evidence="8 13" id="KW-1133">Transmembrane helix</keyword>
<keyword evidence="7" id="KW-0630">Potassium</keyword>
<dbReference type="Pfam" id="PF06736">
    <property type="entry name" value="TMEM175"/>
    <property type="match status" value="1"/>
</dbReference>
<keyword evidence="11" id="KW-0407">Ion channel</keyword>
<evidence type="ECO:0000256" key="13">
    <source>
        <dbReference type="SAM" id="Phobius"/>
    </source>
</evidence>
<keyword evidence="15" id="KW-1185">Reference proteome</keyword>
<dbReference type="Proteomes" id="UP001501116">
    <property type="component" value="Unassembled WGS sequence"/>
</dbReference>
<evidence type="ECO:0000313" key="15">
    <source>
        <dbReference type="Proteomes" id="UP001501116"/>
    </source>
</evidence>
<reference evidence="14 15" key="1">
    <citation type="journal article" date="2019" name="Int. J. Syst. Evol. Microbiol.">
        <title>The Global Catalogue of Microorganisms (GCM) 10K type strain sequencing project: providing services to taxonomists for standard genome sequencing and annotation.</title>
        <authorList>
            <consortium name="The Broad Institute Genomics Platform"/>
            <consortium name="The Broad Institute Genome Sequencing Center for Infectious Disease"/>
            <person name="Wu L."/>
            <person name="Ma J."/>
        </authorList>
    </citation>
    <scope>NUCLEOTIDE SEQUENCE [LARGE SCALE GENOMIC DNA]</scope>
    <source>
        <strain evidence="14 15">JCM 14545</strain>
    </source>
</reference>
<evidence type="ECO:0000256" key="6">
    <source>
        <dbReference type="ARBA" id="ARBA00022826"/>
    </source>
</evidence>
<feature type="transmembrane region" description="Helical" evidence="13">
    <location>
        <begin position="50"/>
        <end position="68"/>
    </location>
</feature>
<comment type="similarity">
    <text evidence="2">Belongs to the TMEM175 family.</text>
</comment>
<protein>
    <submittedName>
        <fullName evidence="14">TMEM175 family protein</fullName>
    </submittedName>
</protein>
<keyword evidence="9" id="KW-0406">Ion transport</keyword>
<comment type="caution">
    <text evidence="14">The sequence shown here is derived from an EMBL/GenBank/DDBJ whole genome shotgun (WGS) entry which is preliminary data.</text>
</comment>
<keyword evidence="3" id="KW-0813">Transport</keyword>
<evidence type="ECO:0000313" key="14">
    <source>
        <dbReference type="EMBL" id="GAA1961044.1"/>
    </source>
</evidence>
<evidence type="ECO:0000256" key="10">
    <source>
        <dbReference type="ARBA" id="ARBA00023136"/>
    </source>
</evidence>
<gene>
    <name evidence="14" type="ORF">GCM10009754_34790</name>
</gene>
<evidence type="ECO:0000256" key="9">
    <source>
        <dbReference type="ARBA" id="ARBA00023065"/>
    </source>
</evidence>
<feature type="transmembrane region" description="Helical" evidence="13">
    <location>
        <begin position="80"/>
        <end position="101"/>
    </location>
</feature>
<evidence type="ECO:0000256" key="1">
    <source>
        <dbReference type="ARBA" id="ARBA00004141"/>
    </source>
</evidence>
<sequence length="203" mass="22315">MRTSQGQERLVLFTDAVVAIAITLLVLPLVDAVPEAVAKHHESTEVLTENLPLIYSFLLSFAVIARLWRVHHKLFQHVGALTEPVVLWNTLWVLTIVVLPFPTEMIGGYGNDRFTAVFYIGTMLASSLCQTTLTAIVWRNPDLAVEGNPLPARFLHSSISTAAALLVAVLLVAFVPGVTYYSLFLLVLPSIVERVLGRRKTAA</sequence>
<keyword evidence="10 13" id="KW-0472">Membrane</keyword>
<keyword evidence="5 13" id="KW-0812">Transmembrane</keyword>
<evidence type="ECO:0000256" key="5">
    <source>
        <dbReference type="ARBA" id="ARBA00022692"/>
    </source>
</evidence>